<evidence type="ECO:0000313" key="3">
    <source>
        <dbReference type="Proteomes" id="UP000199437"/>
    </source>
</evidence>
<dbReference type="AlphaFoldDB" id="A0A1I0RGT7"/>
<feature type="region of interest" description="Disordered" evidence="1">
    <location>
        <begin position="1"/>
        <end position="32"/>
    </location>
</feature>
<accession>A0A1I0RGT7</accession>
<gene>
    <name evidence="2" type="ORF">SAMN05216290_3531</name>
</gene>
<protein>
    <submittedName>
        <fullName evidence="2">Uncharacterized protein</fullName>
    </submittedName>
</protein>
<proteinExistence type="predicted"/>
<reference evidence="3" key="1">
    <citation type="submission" date="2016-10" db="EMBL/GenBank/DDBJ databases">
        <authorList>
            <person name="Varghese N."/>
            <person name="Submissions S."/>
        </authorList>
    </citation>
    <scope>NUCLEOTIDE SEQUENCE [LARGE SCALE GENOMIC DNA]</scope>
    <source>
        <strain evidence="3">CGMCC 1.12402</strain>
    </source>
</reference>
<dbReference type="EMBL" id="FOIR01000004">
    <property type="protein sequence ID" value="SEW40042.1"/>
    <property type="molecule type" value="Genomic_DNA"/>
</dbReference>
<sequence length="32" mass="3425">MKYAYVKSGGPSDSISLKNKSENVGTSSDSRM</sequence>
<evidence type="ECO:0000313" key="2">
    <source>
        <dbReference type="EMBL" id="SEW40042.1"/>
    </source>
</evidence>
<dbReference type="Proteomes" id="UP000199437">
    <property type="component" value="Unassembled WGS sequence"/>
</dbReference>
<organism evidence="2 3">
    <name type="scientific">Roseivirga pacifica</name>
    <dbReference type="NCBI Taxonomy" id="1267423"/>
    <lineage>
        <taxon>Bacteria</taxon>
        <taxon>Pseudomonadati</taxon>
        <taxon>Bacteroidota</taxon>
        <taxon>Cytophagia</taxon>
        <taxon>Cytophagales</taxon>
        <taxon>Roseivirgaceae</taxon>
        <taxon>Roseivirga</taxon>
    </lineage>
</organism>
<name>A0A1I0RGT7_9BACT</name>
<evidence type="ECO:0000256" key="1">
    <source>
        <dbReference type="SAM" id="MobiDB-lite"/>
    </source>
</evidence>
<feature type="compositionally biased region" description="Polar residues" evidence="1">
    <location>
        <begin position="11"/>
        <end position="32"/>
    </location>
</feature>
<keyword evidence="3" id="KW-1185">Reference proteome</keyword>
<dbReference type="STRING" id="1267423.SAMN05216290_3531"/>